<protein>
    <recommendedName>
        <fullName evidence="4">Autotransporter domain-containing protein</fullName>
    </recommendedName>
</protein>
<dbReference type="Proteomes" id="UP000192900">
    <property type="component" value="Chromosome"/>
</dbReference>
<dbReference type="SMART" id="SM00869">
    <property type="entry name" value="Autotransporter"/>
    <property type="match status" value="1"/>
</dbReference>
<dbReference type="PANTHER" id="PTHR35037:SF7">
    <property type="entry name" value="AUTOTRANSPORTER"/>
    <property type="match status" value="1"/>
</dbReference>
<dbReference type="GO" id="GO:0019867">
    <property type="term" value="C:outer membrane"/>
    <property type="evidence" value="ECO:0007669"/>
    <property type="project" value="InterPro"/>
</dbReference>
<evidence type="ECO:0000313" key="5">
    <source>
        <dbReference type="EMBL" id="ARJ41688.1"/>
    </source>
</evidence>
<keyword evidence="1 3" id="KW-0732">Signal</keyword>
<evidence type="ECO:0000256" key="3">
    <source>
        <dbReference type="SAM" id="SignalP"/>
    </source>
</evidence>
<name>A0A1W6B3M4_9GAMM</name>
<dbReference type="PROSITE" id="PS51208">
    <property type="entry name" value="AUTOTRANSPORTER"/>
    <property type="match status" value="1"/>
</dbReference>
<dbReference type="NCBIfam" id="TIGR01414">
    <property type="entry name" value="autotrans_barl"/>
    <property type="match status" value="1"/>
</dbReference>
<dbReference type="InterPro" id="IPR011050">
    <property type="entry name" value="Pectin_lyase_fold/virulence"/>
</dbReference>
<feature type="compositionally biased region" description="Pro residues" evidence="2">
    <location>
        <begin position="618"/>
        <end position="663"/>
    </location>
</feature>
<evidence type="ECO:0000259" key="4">
    <source>
        <dbReference type="PROSITE" id="PS51208"/>
    </source>
</evidence>
<sequence>MITPLFKIKPLVNIIRHSVTLSGTLSLLLLSFTPVACDAALLASVTAEKDSLLTLSEGDEIVVTGSENGLCGICNPVSATNSTINLVNNVSVNVNGPVAGGILLQGDNSTLQANQLKVNVNGHYGIQVDAKDAQINLGRGSRIEINNNALMANGIYLGNHASLLANELTVITHGVGNGLSISDAGTRIDMGENSLIQTNGTEATGIYIFGRDNRASGEPASLKANRLTITTAGDRAYGVNIQANSTVDLGRGSRIETHGKDAMGIWNLGTLTADELQIKTAGSNLANALEVREQGVATIGAGSSLYSERSGALVARGEAATANFNGSETQRNRIFSSGSYAVSAQFEGARVNLSWSDIDIRSDNGLAIGIWALGGGKVQGDNLAITGNSGTIGAYAVTGGEIDLTGKTVIRMASPLDMALGTEYIPGSRASRISLSGLIDIVGSVSAAGGDIDLDMAPGSLLTGVTASDRVHGGSLDIKMNHSRWDMPGNARVDNLTLDNSTVNFMAENQGSRLTVGNLAGSGTFALTTDIAAQRNDQLVVTGNSAGSHYLQIRNRGDMRTTGQEVLTMVKTQDGQARFALSPTTEKVELGGYLYGLQKTGSNWQLSATGTAETPEFDPAPEPAPAPAPEPVPEPAPAPPEPTPEPTPEPAPTPEVTPKPAPEPELNLEESLEPAPAPVPTPGQPELTSTADAGANFLNITYLINYAETQTLMQRFGELRQKKDMGNGWIRGIGGRFDDFGSGKLSGFRLSYSGMQFGIDKQIAPETPVISGAFMGVTHGNAHYASGRGDQRSQHAGIYLTALADNGLWLDGLVKYGRLKNSFNVRDSQGATVSGYGATDSYSASLEGGKRIELSSAPQVFYLEPQLQLSWSRQQNDRLVASNGLHIDLDGYHSLLGRASALLGYRVQQDGLQLNLYLKSGIVREFKGETHYHLNGSPERHSFKGNAWNNGLGVSAQIASQHVIYLEGDSTTGNQFNQRQFNAGYRFSF</sequence>
<dbReference type="STRING" id="1891675.B1H58_06415"/>
<dbReference type="InterPro" id="IPR005546">
    <property type="entry name" value="Autotransporte_beta"/>
</dbReference>
<dbReference type="Gene3D" id="2.160.20.20">
    <property type="match status" value="1"/>
</dbReference>
<reference evidence="5 6" key="1">
    <citation type="submission" date="2017-02" db="EMBL/GenBank/DDBJ databases">
        <title>Complete genome sequence of the drought resistance-promoting endophyte Pantoea alhagi LTYR-11Z.</title>
        <authorList>
            <person name="Zhang L."/>
        </authorList>
    </citation>
    <scope>NUCLEOTIDE SEQUENCE [LARGE SCALE GENOMIC DNA]</scope>
    <source>
        <strain evidence="5 6">LTYR-11Z</strain>
    </source>
</reference>
<dbReference type="PRINTS" id="PR01484">
    <property type="entry name" value="PRTACTNFAMLY"/>
</dbReference>
<dbReference type="InterPro" id="IPR004899">
    <property type="entry name" value="Pertactin_central"/>
</dbReference>
<gene>
    <name evidence="5" type="ORF">B1H58_06415</name>
</gene>
<feature type="chain" id="PRO_5013003882" description="Autotransporter domain-containing protein" evidence="3">
    <location>
        <begin position="37"/>
        <end position="989"/>
    </location>
</feature>
<evidence type="ECO:0000256" key="2">
    <source>
        <dbReference type="SAM" id="MobiDB-lite"/>
    </source>
</evidence>
<accession>A0A1W6B3M4</accession>
<dbReference type="AlphaFoldDB" id="A0A1W6B3M4"/>
<evidence type="ECO:0000256" key="1">
    <source>
        <dbReference type="ARBA" id="ARBA00022729"/>
    </source>
</evidence>
<dbReference type="InterPro" id="IPR036709">
    <property type="entry name" value="Autotransporte_beta_dom_sf"/>
</dbReference>
<feature type="domain" description="Autotransporter" evidence="4">
    <location>
        <begin position="721"/>
        <end position="989"/>
    </location>
</feature>
<dbReference type="Pfam" id="PF03212">
    <property type="entry name" value="Pertactin"/>
    <property type="match status" value="1"/>
</dbReference>
<dbReference type="KEGG" id="palh:B1H58_06415"/>
<dbReference type="Gene3D" id="2.40.128.130">
    <property type="entry name" value="Autotransporter beta-domain"/>
    <property type="match status" value="1"/>
</dbReference>
<proteinExistence type="predicted"/>
<dbReference type="SUPFAM" id="SSF51126">
    <property type="entry name" value="Pectin lyase-like"/>
    <property type="match status" value="1"/>
</dbReference>
<evidence type="ECO:0000313" key="6">
    <source>
        <dbReference type="Proteomes" id="UP000192900"/>
    </source>
</evidence>
<dbReference type="InterPro" id="IPR051551">
    <property type="entry name" value="Autotransporter_adhesion"/>
</dbReference>
<dbReference type="EMBL" id="CP019706">
    <property type="protein sequence ID" value="ARJ41688.1"/>
    <property type="molecule type" value="Genomic_DNA"/>
</dbReference>
<dbReference type="InterPro" id="IPR006315">
    <property type="entry name" value="OM_autotransptr_brl_dom"/>
</dbReference>
<dbReference type="Pfam" id="PF03797">
    <property type="entry name" value="Autotransporter"/>
    <property type="match status" value="1"/>
</dbReference>
<dbReference type="SUPFAM" id="SSF103515">
    <property type="entry name" value="Autotransporter"/>
    <property type="match status" value="1"/>
</dbReference>
<dbReference type="CDD" id="cd01343">
    <property type="entry name" value="PL1_Passenger_AT"/>
    <property type="match status" value="1"/>
</dbReference>
<keyword evidence="6" id="KW-1185">Reference proteome</keyword>
<feature type="signal peptide" evidence="3">
    <location>
        <begin position="1"/>
        <end position="36"/>
    </location>
</feature>
<dbReference type="PANTHER" id="PTHR35037">
    <property type="entry name" value="C-TERMINAL REGION OF AIDA-LIKE PROTEIN"/>
    <property type="match status" value="1"/>
</dbReference>
<feature type="region of interest" description="Disordered" evidence="2">
    <location>
        <begin position="610"/>
        <end position="690"/>
    </location>
</feature>
<dbReference type="InterPro" id="IPR003991">
    <property type="entry name" value="Pertactin_virulence_factor"/>
</dbReference>
<dbReference type="InterPro" id="IPR012332">
    <property type="entry name" value="Autotransporter_pectin_lyase_C"/>
</dbReference>
<organism evidence="5 6">
    <name type="scientific">Pantoea alhagi</name>
    <dbReference type="NCBI Taxonomy" id="1891675"/>
    <lineage>
        <taxon>Bacteria</taxon>
        <taxon>Pseudomonadati</taxon>
        <taxon>Pseudomonadota</taxon>
        <taxon>Gammaproteobacteria</taxon>
        <taxon>Enterobacterales</taxon>
        <taxon>Erwiniaceae</taxon>
        <taxon>Pantoea</taxon>
    </lineage>
</organism>